<dbReference type="Pfam" id="PF01833">
    <property type="entry name" value="TIG"/>
    <property type="match status" value="1"/>
</dbReference>
<organism evidence="2 3">
    <name type="scientific">Flavobacterium azooxidireducens</name>
    <dbReference type="NCBI Taxonomy" id="1871076"/>
    <lineage>
        <taxon>Bacteria</taxon>
        <taxon>Pseudomonadati</taxon>
        <taxon>Bacteroidota</taxon>
        <taxon>Flavobacteriia</taxon>
        <taxon>Flavobacteriales</taxon>
        <taxon>Flavobacteriaceae</taxon>
        <taxon>Flavobacterium</taxon>
    </lineage>
</organism>
<accession>A0ABY4KGC0</accession>
<feature type="domain" description="IPT/TIG" evidence="1">
    <location>
        <begin position="28"/>
        <end position="99"/>
    </location>
</feature>
<gene>
    <name evidence="2" type="ORF">M0M57_12845</name>
</gene>
<dbReference type="RefSeq" id="WP_248433426.1">
    <property type="nucleotide sequence ID" value="NZ_CP096205.1"/>
</dbReference>
<dbReference type="PROSITE" id="PS51257">
    <property type="entry name" value="PROKAR_LIPOPROTEIN"/>
    <property type="match status" value="1"/>
</dbReference>
<proteinExistence type="predicted"/>
<dbReference type="InterPro" id="IPR002909">
    <property type="entry name" value="IPT_dom"/>
</dbReference>
<dbReference type="Gene3D" id="2.130.10.10">
    <property type="entry name" value="YVTN repeat-like/Quinoprotein amine dehydrogenase"/>
    <property type="match status" value="1"/>
</dbReference>
<dbReference type="InterPro" id="IPR015943">
    <property type="entry name" value="WD40/YVTN_repeat-like_dom_sf"/>
</dbReference>
<dbReference type="SUPFAM" id="SSF110296">
    <property type="entry name" value="Oligoxyloglucan reducing end-specific cellobiohydrolase"/>
    <property type="match status" value="1"/>
</dbReference>
<evidence type="ECO:0000313" key="2">
    <source>
        <dbReference type="EMBL" id="UPQ78502.1"/>
    </source>
</evidence>
<name>A0ABY4KGC0_9FLAO</name>
<reference evidence="2" key="1">
    <citation type="submission" date="2022-04" db="EMBL/GenBank/DDBJ databases">
        <title>Consumption of N2O by Flavobacterium azooxidireducens sp. nov. isolated from Decomposing Leaf Litter of Phragmites australis (Cav.).</title>
        <authorList>
            <person name="Behrendt U."/>
            <person name="Spanner T."/>
            <person name="Augustin J."/>
            <person name="Horn M.A."/>
            <person name="Kolb S."/>
            <person name="Ulrich A."/>
        </authorList>
    </citation>
    <scope>NUCLEOTIDE SEQUENCE</scope>
    <source>
        <strain evidence="2">IGB 4-14</strain>
    </source>
</reference>
<protein>
    <recommendedName>
        <fullName evidence="1">IPT/TIG domain-containing protein</fullName>
    </recommendedName>
</protein>
<keyword evidence="3" id="KW-1185">Reference proteome</keyword>
<evidence type="ECO:0000259" key="1">
    <source>
        <dbReference type="Pfam" id="PF01833"/>
    </source>
</evidence>
<sequence>MKKSFLLFLLTVLLFSCSKDEVEPIISSISEILPSNKKVRIADTIVFKGSNLSEINKIVFISPETSVIAQPIYINNDEIRVVVPILHNENIKLKFLPDKISTPQIEFNLIGTFELRPNGFGGETISNVEMIDENIIYAGGETKLFKSSDGGYEWIYKHNFYEGIRDVCFVDENRGWVSTAKKIYFTNDGGTTFNIVFSFPEYGNNNYIAKIHFNSVNNGYFLTIKGDIYETLDNLNFNLAYDCPNNNDTGNSVDFDSLDVYNNSLLAYGYVGSNYDPTLIKKHNNAYNFSVFNDPVIYDCQLVSENRGYLIGLNVIGEYNFIKKVYYSDDLENWIDTGATTQMEKLYFINNDVGIGISSDENAPGPHLKFYRVYETFDGGQNWKLRYTSKGYFEICRDIDFFNKSGISCGTNRIVRKHIFE</sequence>
<dbReference type="Proteomes" id="UP000830583">
    <property type="component" value="Chromosome"/>
</dbReference>
<evidence type="ECO:0000313" key="3">
    <source>
        <dbReference type="Proteomes" id="UP000830583"/>
    </source>
</evidence>
<dbReference type="EMBL" id="CP096205">
    <property type="protein sequence ID" value="UPQ78502.1"/>
    <property type="molecule type" value="Genomic_DNA"/>
</dbReference>